<keyword evidence="2" id="KW-1185">Reference proteome</keyword>
<dbReference type="Proteomes" id="UP000199032">
    <property type="component" value="Unassembled WGS sequence"/>
</dbReference>
<proteinExistence type="predicted"/>
<dbReference type="InterPro" id="IPR012334">
    <property type="entry name" value="Pectin_lyas_fold"/>
</dbReference>
<protein>
    <submittedName>
        <fullName evidence="1">Uncharacterized protein</fullName>
    </submittedName>
</protein>
<name>A0A0S4LMG7_9BACT</name>
<gene>
    <name evidence="1" type="ORF">COMA1_60060</name>
</gene>
<evidence type="ECO:0000313" key="2">
    <source>
        <dbReference type="Proteomes" id="UP000199032"/>
    </source>
</evidence>
<evidence type="ECO:0000313" key="1">
    <source>
        <dbReference type="EMBL" id="CUS38769.1"/>
    </source>
</evidence>
<accession>A0A0S4LMG7</accession>
<dbReference type="SUPFAM" id="SSF51126">
    <property type="entry name" value="Pectin lyase-like"/>
    <property type="match status" value="1"/>
</dbReference>
<dbReference type="RefSeq" id="WP_090750929.1">
    <property type="nucleotide sequence ID" value="NZ_CZQA01000012.1"/>
</dbReference>
<organism evidence="1 2">
    <name type="scientific">Candidatus Nitrospira nitrosa</name>
    <dbReference type="NCBI Taxonomy" id="1742972"/>
    <lineage>
        <taxon>Bacteria</taxon>
        <taxon>Pseudomonadati</taxon>
        <taxon>Nitrospirota</taxon>
        <taxon>Nitrospiria</taxon>
        <taxon>Nitrospirales</taxon>
        <taxon>Nitrospiraceae</taxon>
        <taxon>Nitrospira</taxon>
    </lineage>
</organism>
<dbReference type="Gene3D" id="2.160.20.10">
    <property type="entry name" value="Single-stranded right-handed beta-helix, Pectin lyase-like"/>
    <property type="match status" value="1"/>
</dbReference>
<reference evidence="1 2" key="1">
    <citation type="submission" date="2015-10" db="EMBL/GenBank/DDBJ databases">
        <authorList>
            <person name="Gilbert D.G."/>
        </authorList>
    </citation>
    <scope>NUCLEOTIDE SEQUENCE [LARGE SCALE GENOMIC DNA]</scope>
    <source>
        <strain evidence="1">COMA1</strain>
    </source>
</reference>
<dbReference type="EMBL" id="CZQA01000012">
    <property type="protein sequence ID" value="CUS38769.1"/>
    <property type="molecule type" value="Genomic_DNA"/>
</dbReference>
<dbReference type="InterPro" id="IPR011050">
    <property type="entry name" value="Pectin_lyase_fold/virulence"/>
</dbReference>
<dbReference type="AlphaFoldDB" id="A0A0S4LMG7"/>
<sequence length="555" mass="59622">MIHLTRFNHHAISAGLCLSMGWPVLAFSETLPQLPVIPDISCGTSSGKTTVVPSGGKLQAAIDAASPGDRILLEAGATFVGPITLKVKPGTGCITIRTSAPDSALPPTGERISPAYANVMAKIVSPGLNQHAIKTEYGAHHYRLLGLEVTKQNNDAFVSQLIELGDGLMTELSQVPHHIELDRMYVHGLPTSALKFCILLNSASSTVKNSYIADCKERGFDSQAIGGWTGPGPFVILNNYLEGAGENVMFGGADPRIPNLVPSDIEIRKNLFTKPLRWKIGDASYAGIPWQIKNLFELKNARRVLIDGNIFEYSWVHAQVGYGIMITVRNQSNRAPWSVTEDITFTNNIVKHTANGFALSGLDSNYASQPTKRVLIKNNLFLDIGNPQWGGGGRLFQISNGPSDVTIEHNTGFQTGQILYAAGSIPGLNFIFRDNIAPHNAYGVFGDGAGVGLATLNKYFPEFKFSTNVLISNPFPKNYPSDNFNSAGVTAVGFTNVATGNYSLNPTSPYSQKGTDNTDIGINWSQLQAALRVETGNISSHSDSHLAAPALTIGP</sequence>
<dbReference type="OrthoDB" id="339817at2"/>